<dbReference type="InterPro" id="IPR036318">
    <property type="entry name" value="FAD-bd_PCMH-like_sf"/>
</dbReference>
<dbReference type="OrthoDB" id="2151789at2759"/>
<keyword evidence="4" id="KW-0560">Oxidoreductase</keyword>
<protein>
    <recommendedName>
        <fullName evidence="5">FAD-binding PCMH-type domain-containing protein</fullName>
    </recommendedName>
</protein>
<keyword evidence="7" id="KW-1185">Reference proteome</keyword>
<dbReference type="Pfam" id="PF01565">
    <property type="entry name" value="FAD_binding_4"/>
    <property type="match status" value="1"/>
</dbReference>
<dbReference type="InterPro" id="IPR016169">
    <property type="entry name" value="FAD-bd_PCMH_sub2"/>
</dbReference>
<evidence type="ECO:0000313" key="6">
    <source>
        <dbReference type="EMBL" id="KIM38580.1"/>
    </source>
</evidence>
<dbReference type="HOGENOM" id="CLU_018354_1_0_1"/>
<reference evidence="6 7" key="1">
    <citation type="submission" date="2014-04" db="EMBL/GenBank/DDBJ databases">
        <authorList>
            <consortium name="DOE Joint Genome Institute"/>
            <person name="Kuo A."/>
            <person name="Gay G."/>
            <person name="Dore J."/>
            <person name="Kohler A."/>
            <person name="Nagy L.G."/>
            <person name="Floudas D."/>
            <person name="Copeland A."/>
            <person name="Barry K.W."/>
            <person name="Cichocki N."/>
            <person name="Veneault-Fourrey C."/>
            <person name="LaButti K."/>
            <person name="Lindquist E.A."/>
            <person name="Lipzen A."/>
            <person name="Lundell T."/>
            <person name="Morin E."/>
            <person name="Murat C."/>
            <person name="Sun H."/>
            <person name="Tunlid A."/>
            <person name="Henrissat B."/>
            <person name="Grigoriev I.V."/>
            <person name="Hibbett D.S."/>
            <person name="Martin F."/>
            <person name="Nordberg H.P."/>
            <person name="Cantor M.N."/>
            <person name="Hua S.X."/>
        </authorList>
    </citation>
    <scope>NUCLEOTIDE SEQUENCE [LARGE SCALE GENOMIC DNA]</scope>
    <source>
        <strain evidence="7">h7</strain>
    </source>
</reference>
<evidence type="ECO:0000256" key="3">
    <source>
        <dbReference type="ARBA" id="ARBA00022827"/>
    </source>
</evidence>
<evidence type="ECO:0000256" key="2">
    <source>
        <dbReference type="ARBA" id="ARBA00022630"/>
    </source>
</evidence>
<dbReference type="GO" id="GO:0016491">
    <property type="term" value="F:oxidoreductase activity"/>
    <property type="evidence" value="ECO:0007669"/>
    <property type="project" value="UniProtKB-KW"/>
</dbReference>
<sequence length="475" mass="51405">MAPDTAGKSSLRTCIRIQNTLGSDIVQLSSGLEYLASASNAWSLYNTVDRPTCIVFPRNASHVQLAMAAIFRDKIRYAVQSGGHSAMTGWNTVQDGILFFFSYMKDVSYDPASDSITLQPGIHWGEALTALEPLGVAPLGGRLGDVGTGLLLGGGLSYLSGEYGFSSNAYRELDVVLVTGELVTATATNKYADLFRALKGGANRFGIVTRYLVDAIHIGTNDEKNFFGGLILYPNSSAEALVYATEKYVRTVNDPKASILMAFTSGINGSVVTGSHILTLFYRDAELPQSICGDFLSIPATYTQLSAVSYIEANNILGPGADRGFGQLFGASAFNGGVDQYMNAFRRWNEHTFAVKESLSGTVLAFTPIIDHQISVGRANGGNLMDPPGGNYAAVQVQSQMKSGVLFPSSTLLSSRQRFLDQIPRSPGLPLYINECSASQNVFSTYGKYNEMRRTYSKYDPTRFNMRYTDGPMGL</sequence>
<dbReference type="AlphaFoldDB" id="A0A0C3BPI9"/>
<keyword evidence="3" id="KW-0274">FAD</keyword>
<name>A0A0C3BPI9_HEBCY</name>
<reference evidence="7" key="2">
    <citation type="submission" date="2015-01" db="EMBL/GenBank/DDBJ databases">
        <title>Evolutionary Origins and Diversification of the Mycorrhizal Mutualists.</title>
        <authorList>
            <consortium name="DOE Joint Genome Institute"/>
            <consortium name="Mycorrhizal Genomics Consortium"/>
            <person name="Kohler A."/>
            <person name="Kuo A."/>
            <person name="Nagy L.G."/>
            <person name="Floudas D."/>
            <person name="Copeland A."/>
            <person name="Barry K.W."/>
            <person name="Cichocki N."/>
            <person name="Veneault-Fourrey C."/>
            <person name="LaButti K."/>
            <person name="Lindquist E.A."/>
            <person name="Lipzen A."/>
            <person name="Lundell T."/>
            <person name="Morin E."/>
            <person name="Murat C."/>
            <person name="Riley R."/>
            <person name="Ohm R."/>
            <person name="Sun H."/>
            <person name="Tunlid A."/>
            <person name="Henrissat B."/>
            <person name="Grigoriev I.V."/>
            <person name="Hibbett D.S."/>
            <person name="Martin F."/>
        </authorList>
    </citation>
    <scope>NUCLEOTIDE SEQUENCE [LARGE SCALE GENOMIC DNA]</scope>
    <source>
        <strain evidence="7">h7</strain>
    </source>
</reference>
<comment type="similarity">
    <text evidence="1">Belongs to the oxygen-dependent FAD-linked oxidoreductase family.</text>
</comment>
<dbReference type="InterPro" id="IPR016166">
    <property type="entry name" value="FAD-bd_PCMH"/>
</dbReference>
<dbReference type="InterPro" id="IPR006094">
    <property type="entry name" value="Oxid_FAD_bind_N"/>
</dbReference>
<evidence type="ECO:0000259" key="5">
    <source>
        <dbReference type="PROSITE" id="PS51387"/>
    </source>
</evidence>
<dbReference type="GO" id="GO:0071949">
    <property type="term" value="F:FAD binding"/>
    <property type="evidence" value="ECO:0007669"/>
    <property type="project" value="InterPro"/>
</dbReference>
<dbReference type="PANTHER" id="PTHR42973:SF13">
    <property type="entry name" value="FAD-BINDING PCMH-TYPE DOMAIN-CONTAINING PROTEIN"/>
    <property type="match status" value="1"/>
</dbReference>
<dbReference type="STRING" id="686832.A0A0C3BPI9"/>
<dbReference type="EMBL" id="KN831790">
    <property type="protein sequence ID" value="KIM38580.1"/>
    <property type="molecule type" value="Genomic_DNA"/>
</dbReference>
<dbReference type="Gene3D" id="3.30.465.10">
    <property type="match status" value="1"/>
</dbReference>
<dbReference type="Proteomes" id="UP000053424">
    <property type="component" value="Unassembled WGS sequence"/>
</dbReference>
<dbReference type="SUPFAM" id="SSF56176">
    <property type="entry name" value="FAD-binding/transporter-associated domain-like"/>
    <property type="match status" value="1"/>
</dbReference>
<feature type="domain" description="FAD-binding PCMH-type" evidence="5">
    <location>
        <begin position="47"/>
        <end position="218"/>
    </location>
</feature>
<evidence type="ECO:0000256" key="4">
    <source>
        <dbReference type="ARBA" id="ARBA00023002"/>
    </source>
</evidence>
<evidence type="ECO:0000313" key="7">
    <source>
        <dbReference type="Proteomes" id="UP000053424"/>
    </source>
</evidence>
<gene>
    <name evidence="6" type="ORF">M413DRAFT_447790</name>
</gene>
<proteinExistence type="inferred from homology"/>
<dbReference type="PROSITE" id="PS51387">
    <property type="entry name" value="FAD_PCMH"/>
    <property type="match status" value="1"/>
</dbReference>
<keyword evidence="2" id="KW-0285">Flavoprotein</keyword>
<dbReference type="InterPro" id="IPR050416">
    <property type="entry name" value="FAD-linked_Oxidoreductase"/>
</dbReference>
<evidence type="ECO:0000256" key="1">
    <source>
        <dbReference type="ARBA" id="ARBA00005466"/>
    </source>
</evidence>
<organism evidence="6 7">
    <name type="scientific">Hebeloma cylindrosporum</name>
    <dbReference type="NCBI Taxonomy" id="76867"/>
    <lineage>
        <taxon>Eukaryota</taxon>
        <taxon>Fungi</taxon>
        <taxon>Dikarya</taxon>
        <taxon>Basidiomycota</taxon>
        <taxon>Agaricomycotina</taxon>
        <taxon>Agaricomycetes</taxon>
        <taxon>Agaricomycetidae</taxon>
        <taxon>Agaricales</taxon>
        <taxon>Agaricineae</taxon>
        <taxon>Hymenogastraceae</taxon>
        <taxon>Hebeloma</taxon>
    </lineage>
</organism>
<dbReference type="PANTHER" id="PTHR42973">
    <property type="entry name" value="BINDING OXIDOREDUCTASE, PUTATIVE (AFU_ORTHOLOGUE AFUA_1G17690)-RELATED"/>
    <property type="match status" value="1"/>
</dbReference>
<accession>A0A0C3BPI9</accession>